<proteinExistence type="predicted"/>
<name>A0A927J0X5_9MICO</name>
<dbReference type="RefSeq" id="WP_191829348.1">
    <property type="nucleotide sequence ID" value="NZ_JACYHB010000009.1"/>
</dbReference>
<dbReference type="Proteomes" id="UP000610846">
    <property type="component" value="Unassembled WGS sequence"/>
</dbReference>
<protein>
    <recommendedName>
        <fullName evidence="3">Polysaccharide pyruvyl transferase domain-containing protein</fullName>
    </recommendedName>
</protein>
<keyword evidence="2" id="KW-1185">Reference proteome</keyword>
<organism evidence="1 2">
    <name type="scientific">Cellulosimicrobium arenosum</name>
    <dbReference type="NCBI Taxonomy" id="2708133"/>
    <lineage>
        <taxon>Bacteria</taxon>
        <taxon>Bacillati</taxon>
        <taxon>Actinomycetota</taxon>
        <taxon>Actinomycetes</taxon>
        <taxon>Micrococcales</taxon>
        <taxon>Promicromonosporaceae</taxon>
        <taxon>Cellulosimicrobium</taxon>
    </lineage>
</organism>
<dbReference type="AlphaFoldDB" id="A0A927J0X5"/>
<reference evidence="1" key="1">
    <citation type="journal article" date="2018" name="Curr. Microbiol.">
        <title>Cellulosimicrobium arenosum sp. nov., Isolated from Marine Sediment Sand.</title>
        <authorList>
            <person name="Oh M."/>
            <person name="Kim J.H."/>
            <person name="Yoon J.H."/>
            <person name="Schumann P."/>
            <person name="Kim W."/>
        </authorList>
    </citation>
    <scope>NUCLEOTIDE SEQUENCE</scope>
    <source>
        <strain evidence="1">KCTC 49039</strain>
    </source>
</reference>
<reference evidence="1" key="2">
    <citation type="submission" date="2020-09" db="EMBL/GenBank/DDBJ databases">
        <authorList>
            <person name="Yu Y."/>
        </authorList>
    </citation>
    <scope>NUCLEOTIDE SEQUENCE</scope>
    <source>
        <strain evidence="1">KCTC 49039</strain>
    </source>
</reference>
<accession>A0A927J0X5</accession>
<evidence type="ECO:0000313" key="2">
    <source>
        <dbReference type="Proteomes" id="UP000610846"/>
    </source>
</evidence>
<evidence type="ECO:0008006" key="3">
    <source>
        <dbReference type="Google" id="ProtNLM"/>
    </source>
</evidence>
<dbReference type="EMBL" id="JACYHB010000009">
    <property type="protein sequence ID" value="MBD8079767.1"/>
    <property type="molecule type" value="Genomic_DNA"/>
</dbReference>
<evidence type="ECO:0000313" key="1">
    <source>
        <dbReference type="EMBL" id="MBD8079767.1"/>
    </source>
</evidence>
<comment type="caution">
    <text evidence="1">The sequence shown here is derived from an EMBL/GenBank/DDBJ whole genome shotgun (WGS) entry which is preliminary data.</text>
</comment>
<sequence length="376" mass="40638">MTVEQGGTRTFMVLSGPFRNVGDTIIRRRGIQWLQAAGTPHVYVGAGRERWVADVVPDGDVVVHTRFTAWLRALLRTPRRSRALALEPGEFSTDHRFARPVLAAAVLAVVVRLTGGRVLQLPRALAASSPGWGAVYGVAVRVADIALWREERSATRFRRGSLVPDIAFDDPLADPAGSASRSLLTISLRGDREPVDARWFDAVRGAAADLGLQPCVVVQVESDGPRATEIAAELDAELVSWPAQVSSSEQEEALRSVYRRTAITVSDRLHVLVVAAVEGSLVAQVAVRPTTKIERHMLAAGVPCPSFDTGRDSAAVVREGLSSLASQREDVLRRVGIAREKAAWVRRASTTTLRGRPTFGIAERPVTGSLVEEPTT</sequence>
<gene>
    <name evidence="1" type="ORF">IF651_11940</name>
</gene>